<reference evidence="7" key="3">
    <citation type="submission" date="2024-01" db="EMBL/GenBank/DDBJ databases">
        <authorList>
            <person name="Coelho M.A."/>
            <person name="David-Palma M."/>
            <person name="Shea T."/>
            <person name="Sun S."/>
            <person name="Cuomo C.A."/>
            <person name="Heitman J."/>
        </authorList>
    </citation>
    <scope>NUCLEOTIDE SEQUENCE</scope>
    <source>
        <strain evidence="7">CBS 7841</strain>
    </source>
</reference>
<comment type="similarity">
    <text evidence="2">Belongs to the ARS2 family.</text>
</comment>
<keyword evidence="4" id="KW-0863">Zinc-finger</keyword>
<dbReference type="Pfam" id="PF04959">
    <property type="entry name" value="ARS2"/>
    <property type="match status" value="1"/>
</dbReference>
<dbReference type="PROSITE" id="PS00028">
    <property type="entry name" value="ZINC_FINGER_C2H2_1"/>
    <property type="match status" value="1"/>
</dbReference>
<dbReference type="KEGG" id="cdep:91090092"/>
<accession>A0AAJ8JYE8</accession>
<dbReference type="InterPro" id="IPR013087">
    <property type="entry name" value="Znf_C2H2_type"/>
</dbReference>
<dbReference type="GO" id="GO:0003723">
    <property type="term" value="F:RNA binding"/>
    <property type="evidence" value="ECO:0007669"/>
    <property type="project" value="InterPro"/>
</dbReference>
<dbReference type="SUPFAM" id="SSF54928">
    <property type="entry name" value="RNA-binding domain, RBD"/>
    <property type="match status" value="1"/>
</dbReference>
<dbReference type="Pfam" id="PF00076">
    <property type="entry name" value="RRM_1"/>
    <property type="match status" value="1"/>
</dbReference>
<proteinExistence type="inferred from homology"/>
<dbReference type="GeneID" id="91090092"/>
<dbReference type="GO" id="GO:0016604">
    <property type="term" value="C:nuclear body"/>
    <property type="evidence" value="ECO:0007669"/>
    <property type="project" value="TreeGrafter"/>
</dbReference>
<dbReference type="PROSITE" id="PS50157">
    <property type="entry name" value="ZINC_FINGER_C2H2_2"/>
    <property type="match status" value="1"/>
</dbReference>
<feature type="region of interest" description="Disordered" evidence="5">
    <location>
        <begin position="822"/>
        <end position="895"/>
    </location>
</feature>
<dbReference type="Gene3D" id="3.30.70.330">
    <property type="match status" value="1"/>
</dbReference>
<feature type="region of interest" description="Disordered" evidence="5">
    <location>
        <begin position="556"/>
        <end position="614"/>
    </location>
</feature>
<dbReference type="InterPro" id="IPR007042">
    <property type="entry name" value="SERRATE/Ars2_C"/>
</dbReference>
<evidence type="ECO:0000259" key="6">
    <source>
        <dbReference type="PROSITE" id="PS50157"/>
    </source>
</evidence>
<evidence type="ECO:0000256" key="4">
    <source>
        <dbReference type="PROSITE-ProRule" id="PRU00042"/>
    </source>
</evidence>
<gene>
    <name evidence="7" type="ORF">L203_105883</name>
</gene>
<keyword evidence="4" id="KW-0862">Zinc</keyword>
<evidence type="ECO:0000256" key="1">
    <source>
        <dbReference type="ARBA" id="ARBA00004123"/>
    </source>
</evidence>
<evidence type="ECO:0000256" key="3">
    <source>
        <dbReference type="ARBA" id="ARBA00023242"/>
    </source>
</evidence>
<reference evidence="7" key="1">
    <citation type="submission" date="2016-06" db="EMBL/GenBank/DDBJ databases">
        <authorList>
            <person name="Cuomo C."/>
            <person name="Litvintseva A."/>
            <person name="Heitman J."/>
            <person name="Chen Y."/>
            <person name="Sun S."/>
            <person name="Springer D."/>
            <person name="Dromer F."/>
            <person name="Young S."/>
            <person name="Zeng Q."/>
            <person name="Chapman S."/>
            <person name="Gujja S."/>
            <person name="Saif S."/>
            <person name="Birren B."/>
        </authorList>
    </citation>
    <scope>NUCLEOTIDE SEQUENCE</scope>
    <source>
        <strain evidence="7">CBS 7841</strain>
    </source>
</reference>
<name>A0AAJ8JYE8_9TREE</name>
<feature type="compositionally biased region" description="Acidic residues" evidence="5">
    <location>
        <begin position="456"/>
        <end position="468"/>
    </location>
</feature>
<dbReference type="GO" id="GO:0008270">
    <property type="term" value="F:zinc ion binding"/>
    <property type="evidence" value="ECO:0007669"/>
    <property type="project" value="UniProtKB-KW"/>
</dbReference>
<feature type="region of interest" description="Disordered" evidence="5">
    <location>
        <begin position="167"/>
        <end position="196"/>
    </location>
</feature>
<feature type="compositionally biased region" description="Basic and acidic residues" evidence="5">
    <location>
        <begin position="55"/>
        <end position="110"/>
    </location>
</feature>
<dbReference type="GO" id="GO:0031047">
    <property type="term" value="P:regulatory ncRNA-mediated gene silencing"/>
    <property type="evidence" value="ECO:0007669"/>
    <property type="project" value="UniProtKB-ARBA"/>
</dbReference>
<dbReference type="AlphaFoldDB" id="A0AAJ8JYE8"/>
<reference evidence="7" key="2">
    <citation type="journal article" date="2022" name="Elife">
        <title>Obligate sexual reproduction of a homothallic fungus closely related to the Cryptococcus pathogenic species complex.</title>
        <authorList>
            <person name="Passer A.R."/>
            <person name="Clancey S.A."/>
            <person name="Shea T."/>
            <person name="David-Palma M."/>
            <person name="Averette A.F."/>
            <person name="Boekhout T."/>
            <person name="Porcel B.M."/>
            <person name="Nowrousian M."/>
            <person name="Cuomo C.A."/>
            <person name="Sun S."/>
            <person name="Heitman J."/>
            <person name="Coelho M.A."/>
        </authorList>
    </citation>
    <scope>NUCLEOTIDE SEQUENCE</scope>
    <source>
        <strain evidence="7">CBS 7841</strain>
    </source>
</reference>
<dbReference type="Proteomes" id="UP000094043">
    <property type="component" value="Chromosome 7"/>
</dbReference>
<organism evidence="7 8">
    <name type="scientific">Cryptococcus depauperatus CBS 7841</name>
    <dbReference type="NCBI Taxonomy" id="1295531"/>
    <lineage>
        <taxon>Eukaryota</taxon>
        <taxon>Fungi</taxon>
        <taxon>Dikarya</taxon>
        <taxon>Basidiomycota</taxon>
        <taxon>Agaricomycotina</taxon>
        <taxon>Tremellomycetes</taxon>
        <taxon>Tremellales</taxon>
        <taxon>Cryptococcaceae</taxon>
        <taxon>Cryptococcus</taxon>
    </lineage>
</organism>
<dbReference type="InterPro" id="IPR035979">
    <property type="entry name" value="RBD_domain_sf"/>
</dbReference>
<dbReference type="InterPro" id="IPR039727">
    <property type="entry name" value="SE/Ars2"/>
</dbReference>
<evidence type="ECO:0000256" key="2">
    <source>
        <dbReference type="ARBA" id="ARBA00005407"/>
    </source>
</evidence>
<dbReference type="InterPro" id="IPR012677">
    <property type="entry name" value="Nucleotide-bd_a/b_plait_sf"/>
</dbReference>
<dbReference type="InterPro" id="IPR021933">
    <property type="entry name" value="SERRATE/Ars2_N"/>
</dbReference>
<keyword evidence="4" id="KW-0479">Metal-binding</keyword>
<dbReference type="RefSeq" id="XP_066071342.1">
    <property type="nucleotide sequence ID" value="XM_066215245.1"/>
</dbReference>
<evidence type="ECO:0000313" key="8">
    <source>
        <dbReference type="Proteomes" id="UP000094043"/>
    </source>
</evidence>
<feature type="region of interest" description="Disordered" evidence="5">
    <location>
        <begin position="444"/>
        <end position="483"/>
    </location>
</feature>
<feature type="region of interest" description="Disordered" evidence="5">
    <location>
        <begin position="21"/>
        <end position="142"/>
    </location>
</feature>
<protein>
    <recommendedName>
        <fullName evidence="6">C2H2-type domain-containing protein</fullName>
    </recommendedName>
</protein>
<feature type="compositionally biased region" description="Basic and acidic residues" evidence="5">
    <location>
        <begin position="566"/>
        <end position="614"/>
    </location>
</feature>
<dbReference type="GO" id="GO:0016070">
    <property type="term" value="P:RNA metabolic process"/>
    <property type="evidence" value="ECO:0007669"/>
    <property type="project" value="UniProtKB-ARBA"/>
</dbReference>
<comment type="subcellular location">
    <subcellularLocation>
        <location evidence="1">Nucleus</location>
    </subcellularLocation>
</comment>
<evidence type="ECO:0000313" key="7">
    <source>
        <dbReference type="EMBL" id="WVN90642.1"/>
    </source>
</evidence>
<feature type="domain" description="C2H2-type" evidence="6">
    <location>
        <begin position="694"/>
        <end position="717"/>
    </location>
</feature>
<evidence type="ECO:0000256" key="5">
    <source>
        <dbReference type="SAM" id="MobiDB-lite"/>
    </source>
</evidence>
<feature type="compositionally biased region" description="Basic and acidic residues" evidence="5">
    <location>
        <begin position="177"/>
        <end position="196"/>
    </location>
</feature>
<keyword evidence="3" id="KW-0539">Nucleus</keyword>
<keyword evidence="8" id="KW-1185">Reference proteome</keyword>
<sequence length="895" mass="101953">MWYQTNQFVLVVQLKEMTEHQEETSQPGFSRSGFAPIPHRHSDIAPLPTSPPPRFGRERDQRDDWDRERNRGRERELPRRELDPPETDERERLRAWEDYPSKRDNRGHWEDDVDRPKRRRSPSPLGPSHRPRLSSPSPPRFLAIPDPASIETLLPFRSFAEWFRNSHPQTARSDEEETRKHKEMIDRGEASEKDAKEKVGMAKRYERYRKEFLSRQLYALFLTHKETAWFKEKYCQLQHYPTLRRRVNRQGRIPQVMSYISALRADEYNDVTFDQSGDSEQRGDKDLKIGLDEPEGLNRALGDKGDRERLEWGDEDVKVEIAPRAKQIFVKTVPPLCSRKTLEELFNKVPNFQWLALSDPSTKRSFFRVAWAQYADETDVSTIISELEGTKIDGFTFHMTINTTPSIGRVKVAPPSTHNLDRLLEDGQKAKALAMRLEEELLGDDDEEFAKKEGEGEGEEQDQEEEKESNEVKNPGLLEKGSDVVEETIQKIVETKQLTGDDLNDTQRVQKAKIILDQWISYLRHGLSTCYYCVAPCSFAEELHRKCIAHVRAHPSASQPQQNAHIEGHDEHQDESVHRNGEIDQRESIELTTIENEKLEVRNEDGDEDREMRDARDTATLKENDVGQKTPERRVKKMIFPQKTIEEKWLEAHEMKIAPLLGDVDVKEYGGRNPEDETKKLTAPLIKQEEANKYRCKECSKLFRAPEFVIKHVTSKHPEITQTKIDDVHYLNSFVLDPQHLQPSIQTLAAIDDKLPTNKIPIPTAALPAFSDPSNSAAAAYGQNQMGMGHGHFNVMQQQMMMMMQMQHAMMMGQIGMLPGGANGGMAGTPQSQGGKNAQGAGLAQRMGGYASSPGNLAPLPPAPPGGEDPRARKGRVSYQDLDEPGAGDGGGLPY</sequence>
<dbReference type="PANTHER" id="PTHR13165">
    <property type="entry name" value="ARSENITE-RESISTANCE PROTEIN 2"/>
    <property type="match status" value="1"/>
</dbReference>
<dbReference type="EMBL" id="CP143790">
    <property type="protein sequence ID" value="WVN90642.1"/>
    <property type="molecule type" value="Genomic_DNA"/>
</dbReference>
<dbReference type="CDD" id="cd00590">
    <property type="entry name" value="RRM_SF"/>
    <property type="match status" value="1"/>
</dbReference>
<dbReference type="PANTHER" id="PTHR13165:SF0">
    <property type="entry name" value="SERRATE RNA EFFECTOR MOLECULE HOMOLOG"/>
    <property type="match status" value="1"/>
</dbReference>
<dbReference type="InterPro" id="IPR000504">
    <property type="entry name" value="RRM_dom"/>
</dbReference>
<dbReference type="Pfam" id="PF12066">
    <property type="entry name" value="SERRATE_Ars2_N"/>
    <property type="match status" value="1"/>
</dbReference>